<dbReference type="InterPro" id="IPR036866">
    <property type="entry name" value="RibonucZ/Hydroxyglut_hydro"/>
</dbReference>
<keyword evidence="2" id="KW-1185">Reference proteome</keyword>
<dbReference type="Proteomes" id="UP001305647">
    <property type="component" value="Unassembled WGS sequence"/>
</dbReference>
<gene>
    <name evidence="1" type="ORF">N658DRAFT_503779</name>
</gene>
<evidence type="ECO:0000313" key="1">
    <source>
        <dbReference type="EMBL" id="KAK4105672.1"/>
    </source>
</evidence>
<dbReference type="EMBL" id="MU863625">
    <property type="protein sequence ID" value="KAK4105672.1"/>
    <property type="molecule type" value="Genomic_DNA"/>
</dbReference>
<sequence length="287" mass="31412">MADSSLFLICNACGTQYATSDRNALTTCFICDDPRQYTPPSGQTFTTLSALRAEPERHNEFHPFPSSSSSSSARFTSIVTVPKLAIGQRAILIHTPGATCCGVQAMVVSHPYFYSSHLEWAEALDCTAYLAAEDAPRWLARRSSGARQVLLDRVETRVEVDGEDTGVRIVKLGGHFPGSLVLLCNGHLLTADTLMMTPAGLSNWSVDALGNPRERPKGVNTFSFLWSIPNMIPMSAAEIVRMWGILKNYDFTSAHGLFLGWDIKDNNLKGQGEYVLYCTPTIKTPAS</sequence>
<reference evidence="1" key="1">
    <citation type="journal article" date="2023" name="Mol. Phylogenet. Evol.">
        <title>Genome-scale phylogeny and comparative genomics of the fungal order Sordariales.</title>
        <authorList>
            <person name="Hensen N."/>
            <person name="Bonometti L."/>
            <person name="Westerberg I."/>
            <person name="Brannstrom I.O."/>
            <person name="Guillou S."/>
            <person name="Cros-Aarteil S."/>
            <person name="Calhoun S."/>
            <person name="Haridas S."/>
            <person name="Kuo A."/>
            <person name="Mondo S."/>
            <person name="Pangilinan J."/>
            <person name="Riley R."/>
            <person name="LaButti K."/>
            <person name="Andreopoulos B."/>
            <person name="Lipzen A."/>
            <person name="Chen C."/>
            <person name="Yan M."/>
            <person name="Daum C."/>
            <person name="Ng V."/>
            <person name="Clum A."/>
            <person name="Steindorff A."/>
            <person name="Ohm R.A."/>
            <person name="Martin F."/>
            <person name="Silar P."/>
            <person name="Natvig D.O."/>
            <person name="Lalanne C."/>
            <person name="Gautier V."/>
            <person name="Ament-Velasquez S.L."/>
            <person name="Kruys A."/>
            <person name="Hutchinson M.I."/>
            <person name="Powell A.J."/>
            <person name="Barry K."/>
            <person name="Miller A.N."/>
            <person name="Grigoriev I.V."/>
            <person name="Debuchy R."/>
            <person name="Gladieux P."/>
            <person name="Hiltunen Thoren M."/>
            <person name="Johannesson H."/>
        </authorList>
    </citation>
    <scope>NUCLEOTIDE SEQUENCE</scope>
    <source>
        <strain evidence="1">CBS 757.83</strain>
    </source>
</reference>
<evidence type="ECO:0000313" key="2">
    <source>
        <dbReference type="Proteomes" id="UP001305647"/>
    </source>
</evidence>
<evidence type="ECO:0008006" key="3">
    <source>
        <dbReference type="Google" id="ProtNLM"/>
    </source>
</evidence>
<dbReference type="PANTHER" id="PTHR36839:SF1">
    <property type="entry name" value="METALLO-BETA-LACTAMASE FAMILY PROTEIN (AFU_ORTHOLOGUE AFUA_5G12770)"/>
    <property type="match status" value="1"/>
</dbReference>
<comment type="caution">
    <text evidence="1">The sequence shown here is derived from an EMBL/GenBank/DDBJ whole genome shotgun (WGS) entry which is preliminary data.</text>
</comment>
<organism evidence="1 2">
    <name type="scientific">Parathielavia hyrcaniae</name>
    <dbReference type="NCBI Taxonomy" id="113614"/>
    <lineage>
        <taxon>Eukaryota</taxon>
        <taxon>Fungi</taxon>
        <taxon>Dikarya</taxon>
        <taxon>Ascomycota</taxon>
        <taxon>Pezizomycotina</taxon>
        <taxon>Sordariomycetes</taxon>
        <taxon>Sordariomycetidae</taxon>
        <taxon>Sordariales</taxon>
        <taxon>Chaetomiaceae</taxon>
        <taxon>Parathielavia</taxon>
    </lineage>
</organism>
<proteinExistence type="predicted"/>
<dbReference type="AlphaFoldDB" id="A0AAN6T6E6"/>
<accession>A0AAN6T6E6</accession>
<reference evidence="1" key="2">
    <citation type="submission" date="2023-05" db="EMBL/GenBank/DDBJ databases">
        <authorList>
            <consortium name="Lawrence Berkeley National Laboratory"/>
            <person name="Steindorff A."/>
            <person name="Hensen N."/>
            <person name="Bonometti L."/>
            <person name="Westerberg I."/>
            <person name="Brannstrom I.O."/>
            <person name="Guillou S."/>
            <person name="Cros-Aarteil S."/>
            <person name="Calhoun S."/>
            <person name="Haridas S."/>
            <person name="Kuo A."/>
            <person name="Mondo S."/>
            <person name="Pangilinan J."/>
            <person name="Riley R."/>
            <person name="Labutti K."/>
            <person name="Andreopoulos B."/>
            <person name="Lipzen A."/>
            <person name="Chen C."/>
            <person name="Yanf M."/>
            <person name="Daum C."/>
            <person name="Ng V."/>
            <person name="Clum A."/>
            <person name="Ohm R."/>
            <person name="Martin F."/>
            <person name="Silar P."/>
            <person name="Natvig D."/>
            <person name="Lalanne C."/>
            <person name="Gautier V."/>
            <person name="Ament-Velasquez S.L."/>
            <person name="Kruys A."/>
            <person name="Hutchinson M.I."/>
            <person name="Powell A.J."/>
            <person name="Barry K."/>
            <person name="Miller A.N."/>
            <person name="Grigoriev I.V."/>
            <person name="Debuchy R."/>
            <person name="Gladieux P."/>
            <person name="Thoren M.H."/>
            <person name="Johannesson H."/>
        </authorList>
    </citation>
    <scope>NUCLEOTIDE SEQUENCE</scope>
    <source>
        <strain evidence="1">CBS 757.83</strain>
    </source>
</reference>
<dbReference type="PANTHER" id="PTHR36839">
    <property type="entry name" value="METALLO-BETA-LACTAMASE FAMILY PROTEIN (AFU_ORTHOLOGUE AFUA_5G12770)"/>
    <property type="match status" value="1"/>
</dbReference>
<dbReference type="SUPFAM" id="SSF56281">
    <property type="entry name" value="Metallo-hydrolase/oxidoreductase"/>
    <property type="match status" value="1"/>
</dbReference>
<name>A0AAN6T6E6_9PEZI</name>
<protein>
    <recommendedName>
        <fullName evidence="3">Metallo-beta-lactamase domain-containing protein</fullName>
    </recommendedName>
</protein>
<dbReference type="Gene3D" id="3.60.15.10">
    <property type="entry name" value="Ribonuclease Z/Hydroxyacylglutathione hydrolase-like"/>
    <property type="match status" value="1"/>
</dbReference>